<keyword evidence="4" id="KW-1185">Reference proteome</keyword>
<evidence type="ECO:0000256" key="2">
    <source>
        <dbReference type="SAM" id="MobiDB-lite"/>
    </source>
</evidence>
<accession>A0A813HZN9</accession>
<dbReference type="SUPFAM" id="SSF52540">
    <property type="entry name" value="P-loop containing nucleoside triphosphate hydrolases"/>
    <property type="match status" value="1"/>
</dbReference>
<dbReference type="InterPro" id="IPR051943">
    <property type="entry name" value="TRAFAC_Dynamin-like_GTPase"/>
</dbReference>
<dbReference type="InterPro" id="IPR027417">
    <property type="entry name" value="P-loop_NTPase"/>
</dbReference>
<protein>
    <recommendedName>
        <fullName evidence="5">Dynamin-type G domain-containing protein</fullName>
    </recommendedName>
</protein>
<dbReference type="PANTHER" id="PTHR43681:SF1">
    <property type="entry name" value="SARCALUMENIN"/>
    <property type="match status" value="1"/>
</dbReference>
<feature type="compositionally biased region" description="Polar residues" evidence="2">
    <location>
        <begin position="431"/>
        <end position="441"/>
    </location>
</feature>
<keyword evidence="1" id="KW-0175">Coiled coil</keyword>
<feature type="non-terminal residue" evidence="3">
    <location>
        <position position="699"/>
    </location>
</feature>
<evidence type="ECO:0000313" key="3">
    <source>
        <dbReference type="EMBL" id="CAE8642941.1"/>
    </source>
</evidence>
<evidence type="ECO:0000313" key="4">
    <source>
        <dbReference type="Proteomes" id="UP000654075"/>
    </source>
</evidence>
<feature type="region of interest" description="Disordered" evidence="2">
    <location>
        <begin position="405"/>
        <end position="441"/>
    </location>
</feature>
<sequence>KSESSMAGGRGYNFLEVVRWFAKRADLILLLFDPDRPGTTGESLDVLTRSMAGLDHKFVIILNKVDQLDSSVDFARAYGTLGWALSKVIPRKDIPQIYTMYNSGVDDDKNNGKVHKLPLEAFRKKREEVVAEVLRAKTRHWDNVITATEDTLRQLEMVATVTGAVRQRVRKQSTEMLGYGVLAFGLPGLTIGRLLQLKWTGPAWVPASFWAAYAVIGYGAGRFILEYIRQFEQIQVADLDRYFEEAYAWFFIHVDAEDLRGRWSTVRPRAANILRHATSITKLPFIARWEISRPLEAELEAPGSALAAANSSVTVSAQNSLVFDARDLAPAPAAPARCLRLVAGGCPSPLGSEAMLSPELSDAGRSEPRLSGATVVPGNMAGSMQASASGLLFPGGSLAVLEAISPDSPRRSSRTSHSSSPRQHGAGRLPPTSNLSLDSWNGPQETMRAVLGERGGMGIVTEFSPAPQAWVDSEAWRQRTMLLEDRLQQVLQDRAEAGLESHNVSALHAATPTSQRHRQHQPQSSPTVTVLEEAPTPFSQRRHILEDDEQELALQRAETDGEAWRRRGMLLEERLQETAAERDRMIEATNELRADIRRMAAATTAQAALGAATPEQTRALWNFTPSAASLTSTAPDRTALHSVAGMTMPVSFAGTTSLAGTAGSQAAFALTALQSSLSAAEERARRLLRRALQQELAQQ</sequence>
<dbReference type="Gene3D" id="3.40.50.300">
    <property type="entry name" value="P-loop containing nucleotide triphosphate hydrolases"/>
    <property type="match status" value="1"/>
</dbReference>
<gene>
    <name evidence="3" type="ORF">PGLA1383_LOCUS57334</name>
</gene>
<evidence type="ECO:0000256" key="1">
    <source>
        <dbReference type="SAM" id="Coils"/>
    </source>
</evidence>
<organism evidence="3 4">
    <name type="scientific">Polarella glacialis</name>
    <name type="common">Dinoflagellate</name>
    <dbReference type="NCBI Taxonomy" id="89957"/>
    <lineage>
        <taxon>Eukaryota</taxon>
        <taxon>Sar</taxon>
        <taxon>Alveolata</taxon>
        <taxon>Dinophyceae</taxon>
        <taxon>Suessiales</taxon>
        <taxon>Suessiaceae</taxon>
        <taxon>Polarella</taxon>
    </lineage>
</organism>
<dbReference type="AlphaFoldDB" id="A0A813HZN9"/>
<feature type="region of interest" description="Disordered" evidence="2">
    <location>
        <begin position="353"/>
        <end position="372"/>
    </location>
</feature>
<name>A0A813HZN9_POLGL</name>
<reference evidence="3" key="1">
    <citation type="submission" date="2021-02" db="EMBL/GenBank/DDBJ databases">
        <authorList>
            <person name="Dougan E. K."/>
            <person name="Rhodes N."/>
            <person name="Thang M."/>
            <person name="Chan C."/>
        </authorList>
    </citation>
    <scope>NUCLEOTIDE SEQUENCE</scope>
</reference>
<feature type="coiled-coil region" evidence="1">
    <location>
        <begin position="670"/>
        <end position="697"/>
    </location>
</feature>
<dbReference type="PANTHER" id="PTHR43681">
    <property type="entry name" value="TRANSMEMBRANE GTPASE FZO"/>
    <property type="match status" value="1"/>
</dbReference>
<dbReference type="Proteomes" id="UP000654075">
    <property type="component" value="Unassembled WGS sequence"/>
</dbReference>
<comment type="caution">
    <text evidence="3">The sequence shown here is derived from an EMBL/GenBank/DDBJ whole genome shotgun (WGS) entry which is preliminary data.</text>
</comment>
<evidence type="ECO:0008006" key="5">
    <source>
        <dbReference type="Google" id="ProtNLM"/>
    </source>
</evidence>
<dbReference type="EMBL" id="CAJNNV010033230">
    <property type="protein sequence ID" value="CAE8642941.1"/>
    <property type="molecule type" value="Genomic_DNA"/>
</dbReference>
<proteinExistence type="predicted"/>